<dbReference type="Proteomes" id="UP001219518">
    <property type="component" value="Unassembled WGS sequence"/>
</dbReference>
<protein>
    <submittedName>
        <fullName evidence="2">Protein RDM16</fullName>
    </submittedName>
</protein>
<reference evidence="2" key="2">
    <citation type="journal article" date="2023" name="BMC Genomics">
        <title>Pest status, molecular evolution, and epigenetic factors derived from the genome assembly of Frankliniella fusca, a thysanopteran phytovirus vector.</title>
        <authorList>
            <person name="Catto M.A."/>
            <person name="Labadie P.E."/>
            <person name="Jacobson A.L."/>
            <person name="Kennedy G.G."/>
            <person name="Srinivasan R."/>
            <person name="Hunt B.G."/>
        </authorList>
    </citation>
    <scope>NUCLEOTIDE SEQUENCE</scope>
    <source>
        <strain evidence="2">PL_HMW_Pooled</strain>
    </source>
</reference>
<feature type="compositionally biased region" description="Basic residues" evidence="1">
    <location>
        <begin position="55"/>
        <end position="73"/>
    </location>
</feature>
<feature type="region of interest" description="Disordered" evidence="1">
    <location>
        <begin position="1"/>
        <end position="27"/>
    </location>
</feature>
<evidence type="ECO:0000256" key="1">
    <source>
        <dbReference type="SAM" id="MobiDB-lite"/>
    </source>
</evidence>
<organism evidence="2 3">
    <name type="scientific">Frankliniella fusca</name>
    <dbReference type="NCBI Taxonomy" id="407009"/>
    <lineage>
        <taxon>Eukaryota</taxon>
        <taxon>Metazoa</taxon>
        <taxon>Ecdysozoa</taxon>
        <taxon>Arthropoda</taxon>
        <taxon>Hexapoda</taxon>
        <taxon>Insecta</taxon>
        <taxon>Pterygota</taxon>
        <taxon>Neoptera</taxon>
        <taxon>Paraneoptera</taxon>
        <taxon>Thysanoptera</taxon>
        <taxon>Terebrantia</taxon>
        <taxon>Thripoidea</taxon>
        <taxon>Thripidae</taxon>
        <taxon>Frankliniella</taxon>
    </lineage>
</organism>
<feature type="compositionally biased region" description="Low complexity" evidence="1">
    <location>
        <begin position="1"/>
        <end position="12"/>
    </location>
</feature>
<gene>
    <name evidence="2" type="ORF">KUF71_004705</name>
</gene>
<proteinExistence type="predicted"/>
<feature type="compositionally biased region" description="Low complexity" evidence="1">
    <location>
        <begin position="100"/>
        <end position="110"/>
    </location>
</feature>
<evidence type="ECO:0000313" key="2">
    <source>
        <dbReference type="EMBL" id="KAK3912755.1"/>
    </source>
</evidence>
<dbReference type="EMBL" id="JAHWGI010000302">
    <property type="protein sequence ID" value="KAK3912755.1"/>
    <property type="molecule type" value="Genomic_DNA"/>
</dbReference>
<comment type="caution">
    <text evidence="2">The sequence shown here is derived from an EMBL/GenBank/DDBJ whole genome shotgun (WGS) entry which is preliminary data.</text>
</comment>
<accession>A0AAE1LAX0</accession>
<dbReference type="AlphaFoldDB" id="A0AAE1LAX0"/>
<name>A0AAE1LAX0_9NEOP</name>
<feature type="region of interest" description="Disordered" evidence="1">
    <location>
        <begin position="50"/>
        <end position="131"/>
    </location>
</feature>
<keyword evidence="3" id="KW-1185">Reference proteome</keyword>
<evidence type="ECO:0000313" key="3">
    <source>
        <dbReference type="Proteomes" id="UP001219518"/>
    </source>
</evidence>
<sequence length="131" mass="13568">MFISRDAAAAPTDADHHAMTSPGEPCGPRGRGPLVLLASVMCLLALVSGAAAEQHRHHHGGGLQGHHHHHQHTHQGYQHRQGRPQATDAAEQDNSVDGQPGADLARGPARAPAPAPAPAAQPATTRLYAPG</sequence>
<reference evidence="2" key="1">
    <citation type="submission" date="2021-07" db="EMBL/GenBank/DDBJ databases">
        <authorList>
            <person name="Catto M.A."/>
            <person name="Jacobson A."/>
            <person name="Kennedy G."/>
            <person name="Labadie P."/>
            <person name="Hunt B.G."/>
            <person name="Srinivasan R."/>
        </authorList>
    </citation>
    <scope>NUCLEOTIDE SEQUENCE</scope>
    <source>
        <strain evidence="2">PL_HMW_Pooled</strain>
        <tissue evidence="2">Head</tissue>
    </source>
</reference>